<keyword evidence="2" id="KW-1185">Reference proteome</keyword>
<gene>
    <name evidence="1" type="ORF">ANCCAN_29954</name>
</gene>
<name>A0A368EX59_ANCCA</name>
<protein>
    <submittedName>
        <fullName evidence="1">Uncharacterized protein</fullName>
    </submittedName>
</protein>
<dbReference type="OrthoDB" id="10265800at2759"/>
<feature type="non-terminal residue" evidence="1">
    <location>
        <position position="133"/>
    </location>
</feature>
<dbReference type="AlphaFoldDB" id="A0A368EX59"/>
<dbReference type="InterPro" id="IPR038885">
    <property type="entry name" value="PLB1"/>
</dbReference>
<accession>A0A368EX59</accession>
<comment type="caution">
    <text evidence="1">The sequence shown here is derived from an EMBL/GenBank/DDBJ whole genome shotgun (WGS) entry which is preliminary data.</text>
</comment>
<dbReference type="PANTHER" id="PTHR21325:SF32">
    <property type="entry name" value="LIPASE_GDSL DOMAIN-CONTAINING PROTEIN"/>
    <property type="match status" value="1"/>
</dbReference>
<evidence type="ECO:0000313" key="2">
    <source>
        <dbReference type="Proteomes" id="UP000252519"/>
    </source>
</evidence>
<organism evidence="1 2">
    <name type="scientific">Ancylostoma caninum</name>
    <name type="common">Dog hookworm</name>
    <dbReference type="NCBI Taxonomy" id="29170"/>
    <lineage>
        <taxon>Eukaryota</taxon>
        <taxon>Metazoa</taxon>
        <taxon>Ecdysozoa</taxon>
        <taxon>Nematoda</taxon>
        <taxon>Chromadorea</taxon>
        <taxon>Rhabditida</taxon>
        <taxon>Rhabditina</taxon>
        <taxon>Rhabditomorpha</taxon>
        <taxon>Strongyloidea</taxon>
        <taxon>Ancylostomatidae</taxon>
        <taxon>Ancylostomatinae</taxon>
        <taxon>Ancylostoma</taxon>
    </lineage>
</organism>
<evidence type="ECO:0000313" key="1">
    <source>
        <dbReference type="EMBL" id="RCN24352.1"/>
    </source>
</evidence>
<dbReference type="GO" id="GO:0004620">
    <property type="term" value="F:phospholipase activity"/>
    <property type="evidence" value="ECO:0007669"/>
    <property type="project" value="InterPro"/>
</dbReference>
<reference evidence="1 2" key="1">
    <citation type="submission" date="2014-10" db="EMBL/GenBank/DDBJ databases">
        <title>Draft genome of the hookworm Ancylostoma caninum.</title>
        <authorList>
            <person name="Mitreva M."/>
        </authorList>
    </citation>
    <scope>NUCLEOTIDE SEQUENCE [LARGE SCALE GENOMIC DNA]</scope>
    <source>
        <strain evidence="1 2">Baltimore</strain>
    </source>
</reference>
<dbReference type="Proteomes" id="UP000252519">
    <property type="component" value="Unassembled WGS sequence"/>
</dbReference>
<proteinExistence type="predicted"/>
<dbReference type="GO" id="GO:0006644">
    <property type="term" value="P:phospholipid metabolic process"/>
    <property type="evidence" value="ECO:0007669"/>
    <property type="project" value="TreeGrafter"/>
</dbReference>
<dbReference type="EMBL" id="JOJR01020710">
    <property type="protein sequence ID" value="RCN24352.1"/>
    <property type="molecule type" value="Genomic_DNA"/>
</dbReference>
<dbReference type="PANTHER" id="PTHR21325">
    <property type="entry name" value="PHOSPHOLIPASE B, PLB1"/>
    <property type="match status" value="1"/>
</dbReference>
<dbReference type="STRING" id="29170.A0A368EX59"/>
<sequence>MHHILLYYISYFIHLEKFFKTGLGLWPKTNIEFRGAAFPSGGDATIDGLVTIPNILSEFNNRLVGVSHGMGTREQLPETQLSVAESGATTDKMPEQAKELVRRLKNLVEVDYTQHWIMVIVTIGTEEVRTLDA</sequence>